<organism evidence="2 3">
    <name type="scientific">Rheinheimera lutimaris</name>
    <dbReference type="NCBI Taxonomy" id="2740584"/>
    <lineage>
        <taxon>Bacteria</taxon>
        <taxon>Pseudomonadati</taxon>
        <taxon>Pseudomonadota</taxon>
        <taxon>Gammaproteobacteria</taxon>
        <taxon>Chromatiales</taxon>
        <taxon>Chromatiaceae</taxon>
        <taxon>Rheinheimera</taxon>
    </lineage>
</organism>
<dbReference type="Proteomes" id="UP000523161">
    <property type="component" value="Unassembled WGS sequence"/>
</dbReference>
<comment type="caution">
    <text evidence="2">The sequence shown here is derived from an EMBL/GenBank/DDBJ whole genome shotgun (WGS) entry which is preliminary data.</text>
</comment>
<feature type="transmembrane region" description="Helical" evidence="1">
    <location>
        <begin position="364"/>
        <end position="382"/>
    </location>
</feature>
<keyword evidence="3" id="KW-1185">Reference proteome</keyword>
<feature type="transmembrane region" description="Helical" evidence="1">
    <location>
        <begin position="251"/>
        <end position="276"/>
    </location>
</feature>
<keyword evidence="1" id="KW-0472">Membrane</keyword>
<evidence type="ECO:0000313" key="3">
    <source>
        <dbReference type="Proteomes" id="UP000523161"/>
    </source>
</evidence>
<feature type="transmembrane region" description="Helical" evidence="1">
    <location>
        <begin position="15"/>
        <end position="38"/>
    </location>
</feature>
<name>A0A7Y5ASN8_9GAMM</name>
<gene>
    <name evidence="2" type="ORF">HRH59_14750</name>
</gene>
<protein>
    <submittedName>
        <fullName evidence="2">Uncharacterized protein</fullName>
    </submittedName>
</protein>
<accession>A0A7Y5ASN8</accession>
<sequence length="383" mass="43578">MPEKTSSRLIRNFRFYLLLSAVSSIIGVIAIAAMWYLADKAFTPTEHQLLTMSMARENLKAKLALAGKDSVPECAQVATGVYLQSLNFHSANDVHISGYIWQKVPIAADCPVQAKAGFYFPEAVEGANELRKKYEYVQGNETLHGWIFETTVRQPFDYSKYPLDHQTVWLRILSNDFDGYSTLIPDLDAYPDTGVKSYFGLDSDIVLGDWLIDETFFDFKTATYHTNFGYQTATTELNPELHFNVVLKRKFVNAFVVNLIPMLTVAALLFAVLMIISRKRSTLAFNGFSIMSVIGTISALFFVVILSHVNTRTKFPAQSIVYIEYFYLLLYIAMILVVLCSFIFNAPLNVQRKLVMHDFMLPKLIYWPSLLLAMVLISYWALF</sequence>
<evidence type="ECO:0000256" key="1">
    <source>
        <dbReference type="SAM" id="Phobius"/>
    </source>
</evidence>
<feature type="transmembrane region" description="Helical" evidence="1">
    <location>
        <begin position="325"/>
        <end position="344"/>
    </location>
</feature>
<keyword evidence="1" id="KW-1133">Transmembrane helix</keyword>
<dbReference type="AlphaFoldDB" id="A0A7Y5ASN8"/>
<dbReference type="EMBL" id="JABSOD010000017">
    <property type="protein sequence ID" value="NRQ43811.1"/>
    <property type="molecule type" value="Genomic_DNA"/>
</dbReference>
<dbReference type="RefSeq" id="WP_173502045.1">
    <property type="nucleotide sequence ID" value="NZ_JABSOD010000017.1"/>
</dbReference>
<keyword evidence="1" id="KW-0812">Transmembrane</keyword>
<reference evidence="2 3" key="1">
    <citation type="submission" date="2020-06" db="EMBL/GenBank/DDBJ databases">
        <title>Rheinheimera sp. nov., a marine bacterium isolated from coastal.</title>
        <authorList>
            <person name="Yu Q."/>
            <person name="Qi Y."/>
            <person name="Pu J."/>
        </authorList>
    </citation>
    <scope>NUCLEOTIDE SEQUENCE [LARGE SCALE GENOMIC DNA]</scope>
    <source>
        <strain evidence="2 3">YQF-2</strain>
    </source>
</reference>
<feature type="transmembrane region" description="Helical" evidence="1">
    <location>
        <begin position="283"/>
        <end position="305"/>
    </location>
</feature>
<evidence type="ECO:0000313" key="2">
    <source>
        <dbReference type="EMBL" id="NRQ43811.1"/>
    </source>
</evidence>
<proteinExistence type="predicted"/>